<accession>A0A319DRS9</accession>
<feature type="transmembrane region" description="Helical" evidence="8">
    <location>
        <begin position="346"/>
        <end position="370"/>
    </location>
</feature>
<dbReference type="AlphaFoldDB" id="A0A319DRS9"/>
<evidence type="ECO:0000313" key="10">
    <source>
        <dbReference type="Proteomes" id="UP000248340"/>
    </source>
</evidence>
<evidence type="ECO:0000313" key="9">
    <source>
        <dbReference type="EMBL" id="PYH81912.1"/>
    </source>
</evidence>
<organism evidence="9 10">
    <name type="scientific">Aspergillus uvarum CBS 121591</name>
    <dbReference type="NCBI Taxonomy" id="1448315"/>
    <lineage>
        <taxon>Eukaryota</taxon>
        <taxon>Fungi</taxon>
        <taxon>Dikarya</taxon>
        <taxon>Ascomycota</taxon>
        <taxon>Pezizomycotina</taxon>
        <taxon>Eurotiomycetes</taxon>
        <taxon>Eurotiomycetidae</taxon>
        <taxon>Eurotiales</taxon>
        <taxon>Aspergillaceae</taxon>
        <taxon>Aspergillus</taxon>
        <taxon>Aspergillus subgen. Circumdati</taxon>
    </lineage>
</organism>
<evidence type="ECO:0000256" key="1">
    <source>
        <dbReference type="ARBA" id="ARBA00004141"/>
    </source>
</evidence>
<dbReference type="PIRSF" id="PIRSF002744">
    <property type="entry name" value="Pur-cyt_permease"/>
    <property type="match status" value="1"/>
</dbReference>
<dbReference type="EMBL" id="KZ821699">
    <property type="protein sequence ID" value="PYH81912.1"/>
    <property type="molecule type" value="Genomic_DNA"/>
</dbReference>
<feature type="transmembrane region" description="Helical" evidence="8">
    <location>
        <begin position="382"/>
        <end position="399"/>
    </location>
</feature>
<proteinExistence type="inferred from homology"/>
<evidence type="ECO:0000256" key="7">
    <source>
        <dbReference type="PIRNR" id="PIRNR002744"/>
    </source>
</evidence>
<evidence type="ECO:0008006" key="11">
    <source>
        <dbReference type="Google" id="ProtNLM"/>
    </source>
</evidence>
<dbReference type="STRING" id="1448315.A0A319DRS9"/>
<evidence type="ECO:0000256" key="5">
    <source>
        <dbReference type="ARBA" id="ARBA00022989"/>
    </source>
</evidence>
<dbReference type="RefSeq" id="XP_025492112.1">
    <property type="nucleotide sequence ID" value="XM_025639939.1"/>
</dbReference>
<sequence>MTTDIELTPAKKDVALPEILSPEGSLKDASASSVGEIYKRRNILECLRYYEAILDHKLGVESQGPERVLPENRQPPKLWYMFVIWASSGTFGLGNFSIGTLGWSYGLSLGQTIPIMMFGILLGCMTAAWCGTLGPATGLRQISVSRYSMGWWPTKIVAIFNIFGLIGFASVQCITAGQGLSAVSGYSLSILVGIVIVTVLALVIGFGGYRILLVIEAYFWVPFFLLTLILFGETGDKVSLQQPATASGMKFTAAVLNLLASSYGCTSIFCSWISDYFVHYPADISRVKVYFLTMFGMWIANFVGVLPGCLIGSVLAQNASLAAAYDAHGIGEVMLRLMYPSGFAKFVMVIFSLGGIGFGAIAIYSAALAVQQLAAPLQMVPHFFWSLASFAGLMVLSIVGKTAVPTFLSNILALVGYFNTIYFAILFTEHVLFRRGKITNYDLDGWNNRSRLPVGYAGFGAFVAGWVGSVLGMVSSFYVGVIAERIGGGDVANMLGLVFALVSYPPLRYLELLFCGR</sequence>
<feature type="transmembrane region" description="Helical" evidence="8">
    <location>
        <begin position="289"/>
        <end position="316"/>
    </location>
</feature>
<evidence type="ECO:0000256" key="3">
    <source>
        <dbReference type="ARBA" id="ARBA00022448"/>
    </source>
</evidence>
<name>A0A319DRS9_9EURO</name>
<feature type="transmembrane region" description="Helical" evidence="8">
    <location>
        <begin position="411"/>
        <end position="433"/>
    </location>
</feature>
<keyword evidence="3 7" id="KW-0813">Transport</keyword>
<feature type="transmembrane region" description="Helical" evidence="8">
    <location>
        <begin position="454"/>
        <end position="479"/>
    </location>
</feature>
<evidence type="ECO:0000256" key="8">
    <source>
        <dbReference type="SAM" id="Phobius"/>
    </source>
</evidence>
<feature type="transmembrane region" description="Helical" evidence="8">
    <location>
        <begin position="183"/>
        <end position="204"/>
    </location>
</feature>
<feature type="transmembrane region" description="Helical" evidence="8">
    <location>
        <begin position="115"/>
        <end position="136"/>
    </location>
</feature>
<comment type="subcellular location">
    <subcellularLocation>
        <location evidence="1">Membrane</location>
        <topology evidence="1">Multi-pass membrane protein</topology>
    </subcellularLocation>
</comment>
<evidence type="ECO:0000256" key="2">
    <source>
        <dbReference type="ARBA" id="ARBA00008974"/>
    </source>
</evidence>
<keyword evidence="10" id="KW-1185">Reference proteome</keyword>
<keyword evidence="4 8" id="KW-0812">Transmembrane</keyword>
<keyword evidence="5 8" id="KW-1133">Transmembrane helix</keyword>
<dbReference type="Pfam" id="PF02133">
    <property type="entry name" value="Transp_cyt_pur"/>
    <property type="match status" value="1"/>
</dbReference>
<feature type="transmembrane region" description="Helical" evidence="8">
    <location>
        <begin position="251"/>
        <end position="277"/>
    </location>
</feature>
<feature type="transmembrane region" description="Helical" evidence="8">
    <location>
        <begin position="78"/>
        <end position="103"/>
    </location>
</feature>
<dbReference type="OrthoDB" id="5428495at2759"/>
<dbReference type="Gene3D" id="1.10.4160.10">
    <property type="entry name" value="Hydantoin permease"/>
    <property type="match status" value="1"/>
</dbReference>
<feature type="transmembrane region" description="Helical" evidence="8">
    <location>
        <begin position="211"/>
        <end position="231"/>
    </location>
</feature>
<keyword evidence="6 7" id="KW-0472">Membrane</keyword>
<feature type="transmembrane region" description="Helical" evidence="8">
    <location>
        <begin position="156"/>
        <end position="177"/>
    </location>
</feature>
<dbReference type="Proteomes" id="UP000248340">
    <property type="component" value="Unassembled WGS sequence"/>
</dbReference>
<evidence type="ECO:0000256" key="6">
    <source>
        <dbReference type="ARBA" id="ARBA00023136"/>
    </source>
</evidence>
<protein>
    <recommendedName>
        <fullName evidence="11">Nucleoside transporter</fullName>
    </recommendedName>
</protein>
<feature type="transmembrane region" description="Helical" evidence="8">
    <location>
        <begin position="491"/>
        <end position="510"/>
    </location>
</feature>
<dbReference type="InterPro" id="IPR001248">
    <property type="entry name" value="Pur-cyt_permease"/>
</dbReference>
<dbReference type="PANTHER" id="PTHR31806">
    <property type="entry name" value="PURINE-CYTOSINE PERMEASE FCY2-RELATED"/>
    <property type="match status" value="1"/>
</dbReference>
<dbReference type="PANTHER" id="PTHR31806:SF7">
    <property type="entry name" value="TRANSPORTER, PUTATIVE (AFU_ORTHOLOGUE AFUA_2G04690)-RELATED"/>
    <property type="match status" value="1"/>
</dbReference>
<gene>
    <name evidence="9" type="ORF">BO82DRAFT_414850</name>
</gene>
<reference evidence="9 10" key="1">
    <citation type="submission" date="2016-12" db="EMBL/GenBank/DDBJ databases">
        <title>The genomes of Aspergillus section Nigri reveals drivers in fungal speciation.</title>
        <authorList>
            <consortium name="DOE Joint Genome Institute"/>
            <person name="Vesth T.C."/>
            <person name="Nybo J."/>
            <person name="Theobald S."/>
            <person name="Brandl J."/>
            <person name="Frisvad J.C."/>
            <person name="Nielsen K.F."/>
            <person name="Lyhne E.K."/>
            <person name="Kogle M.E."/>
            <person name="Kuo A."/>
            <person name="Riley R."/>
            <person name="Clum A."/>
            <person name="Nolan M."/>
            <person name="Lipzen A."/>
            <person name="Salamov A."/>
            <person name="Henrissat B."/>
            <person name="Wiebenga A."/>
            <person name="De Vries R.P."/>
            <person name="Grigoriev I.V."/>
            <person name="Mortensen U.H."/>
            <person name="Andersen M.R."/>
            <person name="Baker S.E."/>
        </authorList>
    </citation>
    <scope>NUCLEOTIDE SEQUENCE [LARGE SCALE GENOMIC DNA]</scope>
    <source>
        <strain evidence="9 10">CBS 121591</strain>
    </source>
</reference>
<dbReference type="GO" id="GO:0000329">
    <property type="term" value="C:fungal-type vacuole membrane"/>
    <property type="evidence" value="ECO:0007669"/>
    <property type="project" value="TreeGrafter"/>
</dbReference>
<evidence type="ECO:0000256" key="4">
    <source>
        <dbReference type="ARBA" id="ARBA00022692"/>
    </source>
</evidence>
<comment type="similarity">
    <text evidence="2 7">Belongs to the purine-cytosine permease (2.A.39) family.</text>
</comment>
<dbReference type="GO" id="GO:0005886">
    <property type="term" value="C:plasma membrane"/>
    <property type="evidence" value="ECO:0007669"/>
    <property type="project" value="TreeGrafter"/>
</dbReference>
<dbReference type="InterPro" id="IPR026030">
    <property type="entry name" value="Pur-cyt_permease_Fcy2/21/22"/>
</dbReference>
<dbReference type="VEuPathDB" id="FungiDB:BO82DRAFT_414850"/>
<dbReference type="GO" id="GO:0022857">
    <property type="term" value="F:transmembrane transporter activity"/>
    <property type="evidence" value="ECO:0007669"/>
    <property type="project" value="InterPro"/>
</dbReference>
<dbReference type="GeneID" id="37142681"/>